<protein>
    <submittedName>
        <fullName evidence="2">PepSY domain-containing membrane protein</fullName>
    </submittedName>
    <submittedName>
        <fullName evidence="3">Peptidase</fullName>
    </submittedName>
</protein>
<feature type="transmembrane region" description="Helical" evidence="1">
    <location>
        <begin position="481"/>
        <end position="503"/>
    </location>
</feature>
<feature type="transmembrane region" description="Helical" evidence="1">
    <location>
        <begin position="350"/>
        <end position="371"/>
    </location>
</feature>
<evidence type="ECO:0000256" key="1">
    <source>
        <dbReference type="SAM" id="Phobius"/>
    </source>
</evidence>
<feature type="transmembrane region" description="Helical" evidence="1">
    <location>
        <begin position="16"/>
        <end position="44"/>
    </location>
</feature>
<gene>
    <name evidence="2" type="ORF">AMOL_0384</name>
    <name evidence="3" type="ORF">CPU12_03050</name>
</gene>
<evidence type="ECO:0000313" key="4">
    <source>
        <dbReference type="Proteomes" id="UP000221222"/>
    </source>
</evidence>
<feature type="transmembrane region" description="Helical" evidence="1">
    <location>
        <begin position="452"/>
        <end position="469"/>
    </location>
</feature>
<proteinExistence type="predicted"/>
<keyword evidence="1" id="KW-0812">Transmembrane</keyword>
<keyword evidence="1" id="KW-0472">Membrane</keyword>
<keyword evidence="1" id="KW-1133">Transmembrane helix</keyword>
<feature type="transmembrane region" description="Helical" evidence="1">
    <location>
        <begin position="421"/>
        <end position="440"/>
    </location>
</feature>
<keyword evidence="4" id="KW-1185">Reference proteome</keyword>
<sequence length="524" mass="60358">MTQEKSKLFKQRLFRIHIAAGAIFSIFMYIAIFFGVFAILLPYIQTWEKPSRHIQTNDIFNINYNSMIDEVLKDESFPKDNIIVNLPGRMNDPAVVISHRFSKEIAFNPITNKKLENETKEQSNLAHFLNELHYGAPLKVIGLIIFGFVAVGTMVLLITGIILISLFKFKNKGKNAQAIFSKIHVKIFTWLFVPLFLITASGAVMNIGLISSKPMSKILTHSKANSIDEVVGKVLFAQNKHIKKQNIKASMLPIKDLLKEAKKINPQLTFKQIKLVNWNDKNARVEITGYNPYKPFLNGGIFNRPTITLDATNKKLIKNQKTMDKVWPVFVAESLFFLHFLFGIDIFSRILIAIFMCLCAVAIGFGILLYLEKKAKKFEGKITFYHFLGKFSQASMIGIIPATATLFLFQWILPFDLENRVLWQKGIFYNVWLFTLFWSFYRLNSYKASKEFFFTGGVLFLLSAIFHILNSNFSINELSTFTTVLNVDIVLFIFALFLIYISFKLPKNRQQAKYFWIQNKKGEK</sequence>
<evidence type="ECO:0000313" key="5">
    <source>
        <dbReference type="Proteomes" id="UP000262712"/>
    </source>
</evidence>
<organism evidence="3 4">
    <name type="scientific">Malaciobacter molluscorum LMG 25693</name>
    <dbReference type="NCBI Taxonomy" id="870501"/>
    <lineage>
        <taxon>Bacteria</taxon>
        <taxon>Pseudomonadati</taxon>
        <taxon>Campylobacterota</taxon>
        <taxon>Epsilonproteobacteria</taxon>
        <taxon>Campylobacterales</taxon>
        <taxon>Arcobacteraceae</taxon>
        <taxon>Malaciobacter</taxon>
    </lineage>
</organism>
<evidence type="ECO:0000313" key="2">
    <source>
        <dbReference type="EMBL" id="AXX91400.1"/>
    </source>
</evidence>
<dbReference type="KEGG" id="amol:AMOL_0384"/>
<dbReference type="EMBL" id="NXFY01000003">
    <property type="protein sequence ID" value="PHO18851.1"/>
    <property type="molecule type" value="Genomic_DNA"/>
</dbReference>
<dbReference type="AlphaFoldDB" id="A0A2G1DK43"/>
<dbReference type="PANTHER" id="PTHR34219:SF3">
    <property type="entry name" value="BLL7967 PROTEIN"/>
    <property type="match status" value="1"/>
</dbReference>
<feature type="transmembrane region" description="Helical" evidence="1">
    <location>
        <begin position="391"/>
        <end position="409"/>
    </location>
</feature>
<evidence type="ECO:0000313" key="3">
    <source>
        <dbReference type="EMBL" id="PHO18851.1"/>
    </source>
</evidence>
<dbReference type="Proteomes" id="UP000262712">
    <property type="component" value="Chromosome"/>
</dbReference>
<dbReference type="PANTHER" id="PTHR34219">
    <property type="entry name" value="IRON-REGULATED INNER MEMBRANE PROTEIN-RELATED"/>
    <property type="match status" value="1"/>
</dbReference>
<reference evidence="3 4" key="1">
    <citation type="submission" date="2017-09" db="EMBL/GenBank/DDBJ databases">
        <title>Arcobacter canalis sp. nov., a new species isolated from a water canal contaminated with urban sewage.</title>
        <authorList>
            <person name="Perez-Cataluna A."/>
            <person name="Salas-Masso N."/>
            <person name="Figueras M.J."/>
        </authorList>
    </citation>
    <scope>NUCLEOTIDE SEQUENCE [LARGE SCALE GENOMIC DNA]</scope>
    <source>
        <strain evidence="3 4">F98-3</strain>
    </source>
</reference>
<accession>A0A2G1DK43</accession>
<dbReference type="EMBL" id="CP032098">
    <property type="protein sequence ID" value="AXX91400.1"/>
    <property type="molecule type" value="Genomic_DNA"/>
</dbReference>
<name>A0A2G1DK43_9BACT</name>
<reference evidence="2 5" key="2">
    <citation type="submission" date="2018-08" db="EMBL/GenBank/DDBJ databases">
        <title>Complete genome of the Arcobacter molluscorum type strain LMG 25693.</title>
        <authorList>
            <person name="Miller W.G."/>
            <person name="Yee E."/>
            <person name="Bono J.L."/>
        </authorList>
    </citation>
    <scope>NUCLEOTIDE SEQUENCE [LARGE SCALE GENOMIC DNA]</scope>
    <source>
        <strain evidence="2 5">CECT 7696</strain>
    </source>
</reference>
<dbReference type="Pfam" id="PF03929">
    <property type="entry name" value="PepSY_TM"/>
    <property type="match status" value="1"/>
</dbReference>
<dbReference type="InterPro" id="IPR005625">
    <property type="entry name" value="PepSY-ass_TM"/>
</dbReference>
<feature type="transmembrane region" description="Helical" evidence="1">
    <location>
        <begin position="140"/>
        <end position="167"/>
    </location>
</feature>
<dbReference type="RefSeq" id="WP_099341610.1">
    <property type="nucleotide sequence ID" value="NZ_CP032098.1"/>
</dbReference>
<feature type="transmembrane region" description="Helical" evidence="1">
    <location>
        <begin position="187"/>
        <end position="209"/>
    </location>
</feature>
<dbReference type="Proteomes" id="UP000221222">
    <property type="component" value="Unassembled WGS sequence"/>
</dbReference>